<dbReference type="InterPro" id="IPR017850">
    <property type="entry name" value="Alkaline_phosphatase_core_sf"/>
</dbReference>
<keyword evidence="3" id="KW-0479">Metal-binding</keyword>
<keyword evidence="6" id="KW-0106">Calcium</keyword>
<keyword evidence="5" id="KW-0378">Hydrolase</keyword>
<dbReference type="EMBL" id="QGDT01000005">
    <property type="protein sequence ID" value="PWJ57986.1"/>
    <property type="molecule type" value="Genomic_DNA"/>
</dbReference>
<evidence type="ECO:0000256" key="5">
    <source>
        <dbReference type="ARBA" id="ARBA00022801"/>
    </source>
</evidence>
<dbReference type="InterPro" id="IPR050738">
    <property type="entry name" value="Sulfatase"/>
</dbReference>
<name>A0A316AK00_9BACT</name>
<dbReference type="SUPFAM" id="SSF53649">
    <property type="entry name" value="Alkaline phosphatase-like"/>
    <property type="match status" value="1"/>
</dbReference>
<sequence length="525" mass="59256">MPANDPWTIKIMKRAKYNYSFKSLTCIALLALIGLTSACQTEKKANKKPNIVYLFTDDLTYRAIHSLGNKQVKTPNIDQLASSGAIFSHAYNMGSWSGAVCTASRSMLISGMSVWRTNEHRKLWHKNDPQARDNTWPKLMEKAGYDTYMTGKWHVDIPADSVFMKTKHIRHGMPADAYDHAKMANLYETEVKTGKKTFNEIMPNGYNRPLSRSDESWSASDSSKGGFWEGGKHWSEVVTDDALGFIDEASKKDKPFFMYLAFNAAHDPRQAPQAYLDMYPVDSIEIPESFQPDYPYHDEIGVGPRLRDEALAPFPRTEFAIKTHLKEYYAIITHLDAQIGLIIDDLKAKGLMQNTYIILTADHGLAVGRHGLLGKQNMYDHSMRPPLMMSGPAVKPGTVIDTDVYYQDLMATALDLAGIEKPSFVAFNSLLPLLDDTQSTSSYDGIYGCYLNLQRMIRKDGYKLIVYPKANKVLLFDLNKDPEEMQNIADKPENAALKARLFNDLLELQKHYDDTLDLSGVKIQS</sequence>
<feature type="domain" description="Sulfatase N-terminal" evidence="7">
    <location>
        <begin position="49"/>
        <end position="419"/>
    </location>
</feature>
<dbReference type="CDD" id="cd16155">
    <property type="entry name" value="sulfatase_like"/>
    <property type="match status" value="1"/>
</dbReference>
<reference evidence="8 9" key="1">
    <citation type="submission" date="2018-03" db="EMBL/GenBank/DDBJ databases">
        <title>Genomic Encyclopedia of Archaeal and Bacterial Type Strains, Phase II (KMG-II): from individual species to whole genera.</title>
        <authorList>
            <person name="Goeker M."/>
        </authorList>
    </citation>
    <scope>NUCLEOTIDE SEQUENCE [LARGE SCALE GENOMIC DNA]</scope>
    <source>
        <strain evidence="8 9">DSM 100346</strain>
    </source>
</reference>
<organism evidence="8 9">
    <name type="scientific">Dyadobacter jejuensis</name>
    <dbReference type="NCBI Taxonomy" id="1082580"/>
    <lineage>
        <taxon>Bacteria</taxon>
        <taxon>Pseudomonadati</taxon>
        <taxon>Bacteroidota</taxon>
        <taxon>Cytophagia</taxon>
        <taxon>Cytophagales</taxon>
        <taxon>Spirosomataceae</taxon>
        <taxon>Dyadobacter</taxon>
    </lineage>
</organism>
<accession>A0A316AK00</accession>
<dbReference type="InterPro" id="IPR000917">
    <property type="entry name" value="Sulfatase_N"/>
</dbReference>
<dbReference type="PANTHER" id="PTHR42693">
    <property type="entry name" value="ARYLSULFATASE FAMILY MEMBER"/>
    <property type="match status" value="1"/>
</dbReference>
<comment type="cofactor">
    <cofactor evidence="1">
        <name>Ca(2+)</name>
        <dbReference type="ChEBI" id="CHEBI:29108"/>
    </cofactor>
</comment>
<evidence type="ECO:0000256" key="2">
    <source>
        <dbReference type="ARBA" id="ARBA00008779"/>
    </source>
</evidence>
<dbReference type="AlphaFoldDB" id="A0A316AK00"/>
<dbReference type="Pfam" id="PF00884">
    <property type="entry name" value="Sulfatase"/>
    <property type="match status" value="1"/>
</dbReference>
<dbReference type="Gene3D" id="3.40.720.10">
    <property type="entry name" value="Alkaline Phosphatase, subunit A"/>
    <property type="match status" value="1"/>
</dbReference>
<evidence type="ECO:0000256" key="4">
    <source>
        <dbReference type="ARBA" id="ARBA00022729"/>
    </source>
</evidence>
<dbReference type="PANTHER" id="PTHR42693:SF42">
    <property type="entry name" value="ARYLSULFATASE G"/>
    <property type="match status" value="1"/>
</dbReference>
<keyword evidence="9" id="KW-1185">Reference proteome</keyword>
<evidence type="ECO:0000259" key="7">
    <source>
        <dbReference type="Pfam" id="PF00884"/>
    </source>
</evidence>
<evidence type="ECO:0000256" key="6">
    <source>
        <dbReference type="ARBA" id="ARBA00022837"/>
    </source>
</evidence>
<evidence type="ECO:0000313" key="8">
    <source>
        <dbReference type="EMBL" id="PWJ57986.1"/>
    </source>
</evidence>
<comment type="caution">
    <text evidence="8">The sequence shown here is derived from an EMBL/GenBank/DDBJ whole genome shotgun (WGS) entry which is preliminary data.</text>
</comment>
<protein>
    <submittedName>
        <fullName evidence="8">Arylsulfatase A-like enzyme</fullName>
    </submittedName>
</protein>
<dbReference type="Proteomes" id="UP000245880">
    <property type="component" value="Unassembled WGS sequence"/>
</dbReference>
<comment type="similarity">
    <text evidence="2">Belongs to the sulfatase family.</text>
</comment>
<keyword evidence="4" id="KW-0732">Signal</keyword>
<proteinExistence type="inferred from homology"/>
<evidence type="ECO:0000256" key="1">
    <source>
        <dbReference type="ARBA" id="ARBA00001913"/>
    </source>
</evidence>
<dbReference type="GO" id="GO:0004065">
    <property type="term" value="F:arylsulfatase activity"/>
    <property type="evidence" value="ECO:0007669"/>
    <property type="project" value="TreeGrafter"/>
</dbReference>
<evidence type="ECO:0000256" key="3">
    <source>
        <dbReference type="ARBA" id="ARBA00022723"/>
    </source>
</evidence>
<dbReference type="GO" id="GO:0046872">
    <property type="term" value="F:metal ion binding"/>
    <property type="evidence" value="ECO:0007669"/>
    <property type="project" value="UniProtKB-KW"/>
</dbReference>
<evidence type="ECO:0000313" key="9">
    <source>
        <dbReference type="Proteomes" id="UP000245880"/>
    </source>
</evidence>
<gene>
    <name evidence="8" type="ORF">CLV98_105166</name>
</gene>